<reference evidence="2 3" key="1">
    <citation type="submission" date="2016-11" db="EMBL/GenBank/DDBJ databases">
        <title>The macronuclear genome of Stentor coeruleus: a giant cell with tiny introns.</title>
        <authorList>
            <person name="Slabodnick M."/>
            <person name="Ruby J.G."/>
            <person name="Reiff S.B."/>
            <person name="Swart E.C."/>
            <person name="Gosai S."/>
            <person name="Prabakaran S."/>
            <person name="Witkowska E."/>
            <person name="Larue G.E."/>
            <person name="Fisher S."/>
            <person name="Freeman R.M."/>
            <person name="Gunawardena J."/>
            <person name="Chu W."/>
            <person name="Stover N.A."/>
            <person name="Gregory B.D."/>
            <person name="Nowacki M."/>
            <person name="Derisi J."/>
            <person name="Roy S.W."/>
            <person name="Marshall W.F."/>
            <person name="Sood P."/>
        </authorList>
    </citation>
    <scope>NUCLEOTIDE SEQUENCE [LARGE SCALE GENOMIC DNA]</scope>
    <source>
        <strain evidence="2">WM001</strain>
    </source>
</reference>
<comment type="caution">
    <text evidence="2">The sequence shown here is derived from an EMBL/GenBank/DDBJ whole genome shotgun (WGS) entry which is preliminary data.</text>
</comment>
<evidence type="ECO:0000313" key="3">
    <source>
        <dbReference type="Proteomes" id="UP000187209"/>
    </source>
</evidence>
<sequence>MSAISEEFLITQEHESNNSSNHEDSLTGKLGIMLHSSNDIIVENADFFKGSSNENTDMDEVDELFSSNNDSVQRLELDEHNRIKYKSGESYTSLGTVVRHEAPKIPHHKIKIIKPPRPQSAKPRNYSIKPLENFNKDLSICLHHIVKKHPDYDKVIKIEKNDLEKLFYKKVKEFKNLLEDNLGNSVNPIKEKLRIKNRQKEKKREEIRNKIREEELDRIKISNKKYKENYRKVLKNLVEVTLKKYQTIKMIEDMTINKEIEKKKNQQKKVVMENIKNLYDDKIQMLKEKINERKMYKALRDYEYKVIFSEADKYRKKKQKIAHEKNKNLLKKQVEDIKLESKAEEESIHKRIIKLYKNSIKSMRMV</sequence>
<keyword evidence="3" id="KW-1185">Reference proteome</keyword>
<feature type="coiled-coil region" evidence="1">
    <location>
        <begin position="190"/>
        <end position="224"/>
    </location>
</feature>
<dbReference type="EMBL" id="MPUH01000963">
    <property type="protein sequence ID" value="OMJ71712.1"/>
    <property type="molecule type" value="Genomic_DNA"/>
</dbReference>
<evidence type="ECO:0000313" key="2">
    <source>
        <dbReference type="EMBL" id="OMJ71712.1"/>
    </source>
</evidence>
<keyword evidence="1" id="KW-0175">Coiled coil</keyword>
<evidence type="ECO:0000256" key="1">
    <source>
        <dbReference type="SAM" id="Coils"/>
    </source>
</evidence>
<accession>A0A1R2B4L9</accession>
<protein>
    <submittedName>
        <fullName evidence="2">Uncharacterized protein</fullName>
    </submittedName>
</protein>
<feature type="coiled-coil region" evidence="1">
    <location>
        <begin position="320"/>
        <end position="347"/>
    </location>
</feature>
<gene>
    <name evidence="2" type="ORF">SteCoe_29998</name>
</gene>
<dbReference type="AlphaFoldDB" id="A0A1R2B4L9"/>
<proteinExistence type="predicted"/>
<name>A0A1R2B4L9_9CILI</name>
<dbReference type="OrthoDB" id="324736at2759"/>
<organism evidence="2 3">
    <name type="scientific">Stentor coeruleus</name>
    <dbReference type="NCBI Taxonomy" id="5963"/>
    <lineage>
        <taxon>Eukaryota</taxon>
        <taxon>Sar</taxon>
        <taxon>Alveolata</taxon>
        <taxon>Ciliophora</taxon>
        <taxon>Postciliodesmatophora</taxon>
        <taxon>Heterotrichea</taxon>
        <taxon>Heterotrichida</taxon>
        <taxon>Stentoridae</taxon>
        <taxon>Stentor</taxon>
    </lineage>
</organism>
<dbReference type="Proteomes" id="UP000187209">
    <property type="component" value="Unassembled WGS sequence"/>
</dbReference>